<protein>
    <submittedName>
        <fullName evidence="2">Putative phosphoheptose isomerase</fullName>
    </submittedName>
</protein>
<sequence>MTDEPTNFLYPFIDAQETDPKSLLADLTASAQAKAAESLTLRRHTLEENAELLHRRQPRWRAASPPVGGYSPSATVAAAPTPPRWQGYSPVHPSGHRCRPGR</sequence>
<proteinExistence type="predicted"/>
<evidence type="ECO:0000256" key="1">
    <source>
        <dbReference type="SAM" id="MobiDB-lite"/>
    </source>
</evidence>
<dbReference type="AlphaFoldDB" id="X7Z5W1"/>
<keyword evidence="2" id="KW-0413">Isomerase</keyword>
<dbReference type="EMBL" id="JAOB01000081">
    <property type="protein sequence ID" value="EUA14040.1"/>
    <property type="molecule type" value="Genomic_DNA"/>
</dbReference>
<comment type="caution">
    <text evidence="2">The sequence shown here is derived from an EMBL/GenBank/DDBJ whole genome shotgun (WGS) entry which is preliminary data.</text>
</comment>
<evidence type="ECO:0000313" key="2">
    <source>
        <dbReference type="EMBL" id="EUA14040.1"/>
    </source>
</evidence>
<gene>
    <name evidence="2" type="ORF">I553_7160</name>
</gene>
<reference evidence="2" key="1">
    <citation type="submission" date="2014-01" db="EMBL/GenBank/DDBJ databases">
        <authorList>
            <person name="Brown-Elliot B."/>
            <person name="Wallace R."/>
            <person name="Lenaerts A."/>
            <person name="Ordway D."/>
            <person name="DeGroote M.A."/>
            <person name="Parker T."/>
            <person name="Sizemore C."/>
            <person name="Tallon L.J."/>
            <person name="Sadzewicz L.K."/>
            <person name="Sengamalay N."/>
            <person name="Fraser C.M."/>
            <person name="Hine E."/>
            <person name="Shefchek K.A."/>
            <person name="Das S.P."/>
            <person name="Tettelin H."/>
        </authorList>
    </citation>
    <scope>NUCLEOTIDE SEQUENCE [LARGE SCALE GENOMIC DNA]</scope>
    <source>
        <strain evidence="2">4042</strain>
    </source>
</reference>
<dbReference type="PATRIC" id="fig|1299334.3.peg.8920"/>
<feature type="region of interest" description="Disordered" evidence="1">
    <location>
        <begin position="53"/>
        <end position="102"/>
    </location>
</feature>
<dbReference type="GO" id="GO:0016853">
    <property type="term" value="F:isomerase activity"/>
    <property type="evidence" value="ECO:0007669"/>
    <property type="project" value="UniProtKB-KW"/>
</dbReference>
<name>X7Z5W1_MYCXE</name>
<accession>X7Z5W1</accession>
<organism evidence="2">
    <name type="scientific">Mycobacterium xenopi 4042</name>
    <dbReference type="NCBI Taxonomy" id="1299334"/>
    <lineage>
        <taxon>Bacteria</taxon>
        <taxon>Bacillati</taxon>
        <taxon>Actinomycetota</taxon>
        <taxon>Actinomycetes</taxon>
        <taxon>Mycobacteriales</taxon>
        <taxon>Mycobacteriaceae</taxon>
        <taxon>Mycobacterium</taxon>
    </lineage>
</organism>